<dbReference type="OrthoDB" id="5288747at2"/>
<dbReference type="EMBL" id="LN681231">
    <property type="protein sequence ID" value="CEK25908.1"/>
    <property type="molecule type" value="Genomic_DNA"/>
</dbReference>
<keyword evidence="3" id="KW-1185">Reference proteome</keyword>
<proteinExistence type="predicted"/>
<dbReference type="PANTHER" id="PTHR13696:SF99">
    <property type="entry name" value="COBYRINIC ACID AC-DIAMIDE SYNTHASE"/>
    <property type="match status" value="1"/>
</dbReference>
<evidence type="ECO:0000313" key="1">
    <source>
        <dbReference type="EMBL" id="CEK25908.1"/>
    </source>
</evidence>
<protein>
    <submittedName>
        <fullName evidence="1 2">Cellulose synthase</fullName>
    </submittedName>
</protein>
<dbReference type="EMBL" id="UHJG01000001">
    <property type="protein sequence ID" value="SUQ00694.1"/>
    <property type="molecule type" value="Genomic_DNA"/>
</dbReference>
<gene>
    <name evidence="1" type="ORF">CSF007_0570</name>
    <name evidence="2" type="ORF">NCTC10476_01997</name>
</gene>
<dbReference type="RefSeq" id="WP_004718371.1">
    <property type="nucleotide sequence ID" value="NZ_CABIHT010000057.1"/>
</dbReference>
<evidence type="ECO:0000313" key="3">
    <source>
        <dbReference type="Proteomes" id="UP000255169"/>
    </source>
</evidence>
<accession>A0A0A8VC34</accession>
<dbReference type="InterPro" id="IPR027417">
    <property type="entry name" value="P-loop_NTPase"/>
</dbReference>
<reference evidence="2 3" key="2">
    <citation type="submission" date="2018-06" db="EMBL/GenBank/DDBJ databases">
        <authorList>
            <consortium name="Pathogen Informatics"/>
            <person name="Doyle S."/>
        </authorList>
    </citation>
    <scope>NUCLEOTIDE SEQUENCE [LARGE SCALE GENOMIC DNA]</scope>
    <source>
        <strain evidence="2 3">NCTC10476</strain>
    </source>
</reference>
<sequence>MPVIAMQGLRGGTGATSITVALAWALQQLEESVLVIDFSPDNLLRLHFNMPFEQSGGWARASLDHHDWQQQAMRYTPLLDFLPFGQLNMAEQRQLPTTLLQPEHDWQEKIATLKATAEHRWILLDVPAGDNILSQQALALADKVIVMIAADAACHARLHQQALPVDSHFLLNQFSATSRLQQDMHQLWLQNLRNLLPLFIHRDEAVTEALAAKQPLGEYASQSLAADEVNTLANWCLIHCAGGNV</sequence>
<reference evidence="1" key="1">
    <citation type="journal article" date="2015" name="Genome Announc.">
        <title>Complete Genome Sequence of Yersinia ruckeri Strain CSF007-82, Etiologic Agent of Red Mouth Disease in Salmonid Fish.</title>
        <authorList>
            <person name="Nelson M.C."/>
            <person name="LaPatra S.E."/>
            <person name="Welch T.J."/>
            <person name="Graf J."/>
        </authorList>
    </citation>
    <scope>NUCLEOTIDE SEQUENCE</scope>
    <source>
        <strain evidence="1">CSF007-82</strain>
    </source>
</reference>
<dbReference type="NCBIfam" id="TIGR03371">
    <property type="entry name" value="cellulose_yhjQ"/>
    <property type="match status" value="1"/>
</dbReference>
<dbReference type="PANTHER" id="PTHR13696">
    <property type="entry name" value="P-LOOP CONTAINING NUCLEOSIDE TRIPHOSPHATE HYDROLASE"/>
    <property type="match status" value="1"/>
</dbReference>
<evidence type="ECO:0000313" key="2">
    <source>
        <dbReference type="EMBL" id="SUQ00694.1"/>
    </source>
</evidence>
<dbReference type="GeneID" id="66877891"/>
<organism evidence="1">
    <name type="scientific">Yersinia ruckeri</name>
    <dbReference type="NCBI Taxonomy" id="29486"/>
    <lineage>
        <taxon>Bacteria</taxon>
        <taxon>Pseudomonadati</taxon>
        <taxon>Pseudomonadota</taxon>
        <taxon>Gammaproteobacteria</taxon>
        <taxon>Enterobacterales</taxon>
        <taxon>Yersiniaceae</taxon>
        <taxon>Yersinia</taxon>
    </lineage>
</organism>
<dbReference type="Gene3D" id="3.40.50.300">
    <property type="entry name" value="P-loop containing nucleotide triphosphate hydrolases"/>
    <property type="match status" value="1"/>
</dbReference>
<dbReference type="InterPro" id="IPR017746">
    <property type="entry name" value="Cellulose_synthase_operon_BcsQ"/>
</dbReference>
<dbReference type="Pfam" id="PF06564">
    <property type="entry name" value="CBP_BcsQ"/>
    <property type="match status" value="1"/>
</dbReference>
<dbReference type="STRING" id="29486.UGYR_10700"/>
<name>A0A0A8VC34_YERRU</name>
<dbReference type="AlphaFoldDB" id="A0A0A8VC34"/>
<dbReference type="SUPFAM" id="SSF52540">
    <property type="entry name" value="P-loop containing nucleoside triphosphate hydrolases"/>
    <property type="match status" value="1"/>
</dbReference>
<dbReference type="InterPro" id="IPR050678">
    <property type="entry name" value="DNA_Partitioning_ATPase"/>
</dbReference>
<dbReference type="Proteomes" id="UP000255169">
    <property type="component" value="Unassembled WGS sequence"/>
</dbReference>